<dbReference type="AlphaFoldDB" id="A0A6V7Q9J4"/>
<evidence type="ECO:0000259" key="2">
    <source>
        <dbReference type="Pfam" id="PF03017"/>
    </source>
</evidence>
<gene>
    <name evidence="3" type="ORF">CB5_LOCUS22921</name>
</gene>
<dbReference type="Pfam" id="PF03017">
    <property type="entry name" value="Transposase_23"/>
    <property type="match status" value="1"/>
</dbReference>
<feature type="coiled-coil region" evidence="1">
    <location>
        <begin position="58"/>
        <end position="106"/>
    </location>
</feature>
<protein>
    <recommendedName>
        <fullName evidence="2">Transposase Tnp1/En/Spm-like domain-containing protein</fullName>
    </recommendedName>
</protein>
<dbReference type="InterPro" id="IPR004264">
    <property type="entry name" value="Transposase_23"/>
</dbReference>
<evidence type="ECO:0000313" key="3">
    <source>
        <dbReference type="EMBL" id="CAD1839710.1"/>
    </source>
</evidence>
<name>A0A6V7Q9J4_ANACO</name>
<proteinExistence type="predicted"/>
<accession>A0A6V7Q9J4</accession>
<dbReference type="EMBL" id="LR862134">
    <property type="protein sequence ID" value="CAD1839710.1"/>
    <property type="molecule type" value="Genomic_DNA"/>
</dbReference>
<reference evidence="3" key="1">
    <citation type="submission" date="2020-07" db="EMBL/GenBank/DDBJ databases">
        <authorList>
            <person name="Lin J."/>
        </authorList>
    </citation>
    <scope>NUCLEOTIDE SEQUENCE</scope>
</reference>
<keyword evidence="1" id="KW-0175">Coiled coil</keyword>
<evidence type="ECO:0000256" key="1">
    <source>
        <dbReference type="SAM" id="Coils"/>
    </source>
</evidence>
<organism evidence="3">
    <name type="scientific">Ananas comosus var. bracteatus</name>
    <name type="common">red pineapple</name>
    <dbReference type="NCBI Taxonomy" id="296719"/>
    <lineage>
        <taxon>Eukaryota</taxon>
        <taxon>Viridiplantae</taxon>
        <taxon>Streptophyta</taxon>
        <taxon>Embryophyta</taxon>
        <taxon>Tracheophyta</taxon>
        <taxon>Spermatophyta</taxon>
        <taxon>Magnoliopsida</taxon>
        <taxon>Liliopsida</taxon>
        <taxon>Poales</taxon>
        <taxon>Bromeliaceae</taxon>
        <taxon>Bromelioideae</taxon>
        <taxon>Ananas</taxon>
    </lineage>
</organism>
<sequence length="237" mass="26928">MKEDHNEPNAEKAKKALKEGDLFSEVFGKERYGHVRGLGLDPCPTDIWSSIPSRATSVRVAYEAKRKVEEEIQGMQEKMAAMEQEQIELKAKLAKMEAKMDAWQRSPNDFHQSNSIETRQNVANVNEDAANGLERDAWYSSSSCIHAIPTHRDGKEVTLISFGKPHRLVAREILFSRDPFTIVGGEKLGQQYWEVYIEVVIMSNESLIRSFQNLKTVGDATRKSIVWPSYIVKEDGK</sequence>
<feature type="domain" description="Transposase Tnp1/En/Spm-like" evidence="2">
    <location>
        <begin position="156"/>
        <end position="220"/>
    </location>
</feature>